<sequence length="616" mass="71319">MYISIQLDLDKQVDFADHYEPIFEVESNLYREVKDKKHRRAILKVSPKQKAQNNIGSSNDYYMIKSDGPLTISEDQPSKEMNSESTLILHNAILAQSRQGGRLKNEFNQIEKKIQWMNILDQKNVDGEERKKRRQLKVLQIYNGKNIQGIDMNLNQRNSPMNTSLREKSQIRASQNSDYRHTVNQNQSITRNSNIKHRSNIKIRNIPQGENKSQDRSQNQQLTAQYDSAQLAAELMQRRKQIQKVLKQQIYERQGNQSDINNNNINQSTISQNITIDENSKLIKDNTQISLQLNNESYSSQTKPCIQPEREYQIRVSSKLKLRNNQIINQSAQQGKPIKAQNIRRVNIDATRSAQISRENSPNQGRIFMQQLKQRKINQSNQEAIANVVNSKSSLGSTLPITIQISEPINQNEIHNNQKFLPHRVRMSPSPTPKSQVESLLPKSMQQHKRPNFQDNIIPTVQVNYQKDGDIGILTTLKTPQSSKFQNQNYLNTPNNFSSEIGVNGNFTAIPSNRAGSKLSHQSSNRTQMFQQCYQNALQDFRQKSSKRSGAQSNPKHRLIQMYFILDNSNHTDVWQSNGFIRKNRKQHGELRNIEGYPQPVYMQQNMREEMNRTIL</sequence>
<organism evidence="2 3">
    <name type="scientific">Stylonychia lemnae</name>
    <name type="common">Ciliate</name>
    <dbReference type="NCBI Taxonomy" id="5949"/>
    <lineage>
        <taxon>Eukaryota</taxon>
        <taxon>Sar</taxon>
        <taxon>Alveolata</taxon>
        <taxon>Ciliophora</taxon>
        <taxon>Intramacronucleata</taxon>
        <taxon>Spirotrichea</taxon>
        <taxon>Stichotrichia</taxon>
        <taxon>Sporadotrichida</taxon>
        <taxon>Oxytrichidae</taxon>
        <taxon>Stylonychinae</taxon>
        <taxon>Stylonychia</taxon>
    </lineage>
</organism>
<dbReference type="EMBL" id="CCKQ01004770">
    <property type="protein sequence ID" value="CDW75927.1"/>
    <property type="molecule type" value="Genomic_DNA"/>
</dbReference>
<keyword evidence="3" id="KW-1185">Reference proteome</keyword>
<reference evidence="2 3" key="1">
    <citation type="submission" date="2014-06" db="EMBL/GenBank/DDBJ databases">
        <authorList>
            <person name="Swart Estienne"/>
        </authorList>
    </citation>
    <scope>NUCLEOTIDE SEQUENCE [LARGE SCALE GENOMIC DNA]</scope>
    <source>
        <strain evidence="2 3">130c</strain>
    </source>
</reference>
<dbReference type="AlphaFoldDB" id="A0A078A269"/>
<proteinExistence type="predicted"/>
<evidence type="ECO:0000256" key="1">
    <source>
        <dbReference type="SAM" id="MobiDB-lite"/>
    </source>
</evidence>
<dbReference type="InParanoid" id="A0A078A269"/>
<protein>
    <submittedName>
        <fullName evidence="2">Uncharacterized protein</fullName>
    </submittedName>
</protein>
<feature type="compositionally biased region" description="Polar residues" evidence="1">
    <location>
        <begin position="171"/>
        <end position="193"/>
    </location>
</feature>
<evidence type="ECO:0000313" key="3">
    <source>
        <dbReference type="Proteomes" id="UP000039865"/>
    </source>
</evidence>
<dbReference type="Proteomes" id="UP000039865">
    <property type="component" value="Unassembled WGS sequence"/>
</dbReference>
<name>A0A078A269_STYLE</name>
<feature type="region of interest" description="Disordered" evidence="1">
    <location>
        <begin position="171"/>
        <end position="198"/>
    </location>
</feature>
<gene>
    <name evidence="2" type="primary">Contig14967.g15950</name>
    <name evidence="2" type="ORF">STYLEM_4923</name>
</gene>
<evidence type="ECO:0000313" key="2">
    <source>
        <dbReference type="EMBL" id="CDW75927.1"/>
    </source>
</evidence>
<accession>A0A078A269</accession>